<dbReference type="GO" id="GO:0005524">
    <property type="term" value="F:ATP binding"/>
    <property type="evidence" value="ECO:0007669"/>
    <property type="project" value="InterPro"/>
</dbReference>
<dbReference type="SUPFAM" id="SSF52540">
    <property type="entry name" value="P-loop containing nucleoside triphosphate hydrolases"/>
    <property type="match status" value="1"/>
</dbReference>
<dbReference type="GO" id="GO:0016887">
    <property type="term" value="F:ATP hydrolysis activity"/>
    <property type="evidence" value="ECO:0007669"/>
    <property type="project" value="InterPro"/>
</dbReference>
<evidence type="ECO:0000313" key="2">
    <source>
        <dbReference type="EMBL" id="EQD56248.1"/>
    </source>
</evidence>
<dbReference type="PANTHER" id="PTHR42759:SF1">
    <property type="entry name" value="MAGNESIUM-CHELATASE SUBUNIT CHLD"/>
    <property type="match status" value="1"/>
</dbReference>
<accession>T1AIB1</accession>
<feature type="non-terminal residue" evidence="2">
    <location>
        <position position="1"/>
    </location>
</feature>
<dbReference type="EMBL" id="AUZX01008352">
    <property type="protein sequence ID" value="EQD56248.1"/>
    <property type="molecule type" value="Genomic_DNA"/>
</dbReference>
<evidence type="ECO:0000259" key="1">
    <source>
        <dbReference type="Pfam" id="PF07726"/>
    </source>
</evidence>
<organism evidence="2">
    <name type="scientific">mine drainage metagenome</name>
    <dbReference type="NCBI Taxonomy" id="410659"/>
    <lineage>
        <taxon>unclassified sequences</taxon>
        <taxon>metagenomes</taxon>
        <taxon>ecological metagenomes</taxon>
    </lineage>
</organism>
<dbReference type="Pfam" id="PF07726">
    <property type="entry name" value="AAA_3"/>
    <property type="match status" value="1"/>
</dbReference>
<dbReference type="PANTHER" id="PTHR42759">
    <property type="entry name" value="MOXR FAMILY PROTEIN"/>
    <property type="match status" value="1"/>
</dbReference>
<comment type="caution">
    <text evidence="2">The sequence shown here is derived from an EMBL/GenBank/DDBJ whole genome shotgun (WGS) entry which is preliminary data.</text>
</comment>
<protein>
    <submittedName>
        <fullName evidence="2">ATPase associated with various cellular activities AAA_3</fullName>
    </submittedName>
</protein>
<dbReference type="AlphaFoldDB" id="T1AIB1"/>
<name>T1AIB1_9ZZZZ</name>
<dbReference type="Gene3D" id="1.10.8.80">
    <property type="entry name" value="Magnesium chelatase subunit I, C-Terminal domain"/>
    <property type="match status" value="1"/>
</dbReference>
<dbReference type="InterPro" id="IPR027417">
    <property type="entry name" value="P-loop_NTPase"/>
</dbReference>
<feature type="domain" description="ATPase AAA-3" evidence="1">
    <location>
        <begin position="1"/>
        <end position="69"/>
    </location>
</feature>
<reference evidence="2" key="2">
    <citation type="journal article" date="2014" name="ISME J.">
        <title>Microbial stratification in low pH oxic and suboxic macroscopic growths along an acid mine drainage.</title>
        <authorList>
            <person name="Mendez-Garcia C."/>
            <person name="Mesa V."/>
            <person name="Sprenger R.R."/>
            <person name="Richter M."/>
            <person name="Diez M.S."/>
            <person name="Solano J."/>
            <person name="Bargiela R."/>
            <person name="Golyshina O.V."/>
            <person name="Manteca A."/>
            <person name="Ramos J.L."/>
            <person name="Gallego J.R."/>
            <person name="Llorente I."/>
            <person name="Martins Dos Santos V.A."/>
            <person name="Jensen O.N."/>
            <person name="Pelaez A.I."/>
            <person name="Sanchez J."/>
            <person name="Ferrer M."/>
        </authorList>
    </citation>
    <scope>NUCLEOTIDE SEQUENCE</scope>
</reference>
<dbReference type="InterPro" id="IPR050764">
    <property type="entry name" value="CbbQ/NirQ/NorQ/GpvN"/>
</dbReference>
<proteinExistence type="predicted"/>
<dbReference type="Gene3D" id="3.40.50.300">
    <property type="entry name" value="P-loop containing nucleotide triphosphate hydrolases"/>
    <property type="match status" value="1"/>
</dbReference>
<sequence>TDLLLADEINRSPAKTQAALLEAMEERQVTLDGRSYPLGDRFTVLATQNPIELEGTFPLPEAELDRFLMKLEISYLPPEGEQQLARMVDRGFDPHALSSALNEPVLTRESLAEVRREVLAVTVSDEVLSYLTQVVQATRQAPELAVGASSRATVAL</sequence>
<gene>
    <name evidence="2" type="ORF">B1A_11635</name>
</gene>
<dbReference type="InterPro" id="IPR011703">
    <property type="entry name" value="ATPase_AAA-3"/>
</dbReference>
<feature type="non-terminal residue" evidence="2">
    <location>
        <position position="156"/>
    </location>
</feature>
<reference evidence="2" key="1">
    <citation type="submission" date="2013-08" db="EMBL/GenBank/DDBJ databases">
        <authorList>
            <person name="Mendez C."/>
            <person name="Richter M."/>
            <person name="Ferrer M."/>
            <person name="Sanchez J."/>
        </authorList>
    </citation>
    <scope>NUCLEOTIDE SEQUENCE</scope>
</reference>